<evidence type="ECO:0000256" key="11">
    <source>
        <dbReference type="RuleBase" id="RU004253"/>
    </source>
</evidence>
<dbReference type="Proteomes" id="UP000334340">
    <property type="component" value="Unassembled WGS sequence"/>
</dbReference>
<dbReference type="Pfam" id="PF02581">
    <property type="entry name" value="TMP-TENI"/>
    <property type="match status" value="1"/>
</dbReference>
<feature type="binding site" evidence="9">
    <location>
        <begin position="136"/>
        <end position="138"/>
    </location>
    <ligand>
        <name>2-[(2R,5Z)-2-carboxy-4-methylthiazol-5(2H)-ylidene]ethyl phosphate</name>
        <dbReference type="ChEBI" id="CHEBI:62899"/>
    </ligand>
</feature>
<feature type="binding site" evidence="9">
    <location>
        <begin position="39"/>
        <end position="43"/>
    </location>
    <ligand>
        <name>4-amino-2-methyl-5-(diphosphooxymethyl)pyrimidine</name>
        <dbReference type="ChEBI" id="CHEBI:57841"/>
    </ligand>
</feature>
<dbReference type="EMBL" id="CABIKM010000011">
    <property type="protein sequence ID" value="VUZ84394.1"/>
    <property type="molecule type" value="Genomic_DNA"/>
</dbReference>
<evidence type="ECO:0000256" key="1">
    <source>
        <dbReference type="ARBA" id="ARBA00005165"/>
    </source>
</evidence>
<dbReference type="Gene3D" id="3.20.20.70">
    <property type="entry name" value="Aldolase class I"/>
    <property type="match status" value="1"/>
</dbReference>
<dbReference type="SUPFAM" id="SSF51391">
    <property type="entry name" value="Thiamin phosphate synthase"/>
    <property type="match status" value="1"/>
</dbReference>
<evidence type="ECO:0000256" key="10">
    <source>
        <dbReference type="RuleBase" id="RU003826"/>
    </source>
</evidence>
<dbReference type="InterPro" id="IPR013785">
    <property type="entry name" value="Aldolase_TIM"/>
</dbReference>
<reference evidence="13 14" key="1">
    <citation type="submission" date="2019-07" db="EMBL/GenBank/DDBJ databases">
        <authorList>
            <person name="Cremers G."/>
        </authorList>
    </citation>
    <scope>NUCLEOTIDE SEQUENCE [LARGE SCALE GENOMIC DNA]</scope>
</reference>
<keyword evidence="14" id="KW-1185">Reference proteome</keyword>
<feature type="binding site" evidence="9">
    <location>
        <position position="72"/>
    </location>
    <ligand>
        <name>Mg(2+)</name>
        <dbReference type="ChEBI" id="CHEBI:18420"/>
    </ligand>
</feature>
<keyword evidence="5 9" id="KW-0784">Thiamine biosynthesis</keyword>
<feature type="binding site" evidence="9">
    <location>
        <position position="167"/>
    </location>
    <ligand>
        <name>2-[(2R,5Z)-2-carboxy-4-methylthiazol-5(2H)-ylidene]ethyl phosphate</name>
        <dbReference type="ChEBI" id="CHEBI:62899"/>
    </ligand>
</feature>
<evidence type="ECO:0000313" key="14">
    <source>
        <dbReference type="Proteomes" id="UP000334340"/>
    </source>
</evidence>
<comment type="cofactor">
    <cofactor evidence="9">
        <name>Mg(2+)</name>
        <dbReference type="ChEBI" id="CHEBI:18420"/>
    </cofactor>
    <text evidence="9">Binds 1 Mg(2+) ion per subunit.</text>
</comment>
<comment type="pathway">
    <text evidence="1 9 11">Cofactor biosynthesis; thiamine diphosphate biosynthesis; thiamine phosphate from 4-amino-2-methyl-5-diphosphomethylpyrimidine and 4-methyl-5-(2-phosphoethyl)-thiazole: step 1/1.</text>
</comment>
<evidence type="ECO:0000256" key="4">
    <source>
        <dbReference type="ARBA" id="ARBA00022842"/>
    </source>
</evidence>
<feature type="binding site" evidence="9">
    <location>
        <position position="71"/>
    </location>
    <ligand>
        <name>4-amino-2-methyl-5-(diphosphooxymethyl)pyrimidine</name>
        <dbReference type="ChEBI" id="CHEBI:57841"/>
    </ligand>
</feature>
<dbReference type="InterPro" id="IPR036206">
    <property type="entry name" value="ThiamineP_synth_sf"/>
</dbReference>
<dbReference type="PANTHER" id="PTHR20857">
    <property type="entry name" value="THIAMINE-PHOSPHATE PYROPHOSPHORYLASE"/>
    <property type="match status" value="1"/>
</dbReference>
<evidence type="ECO:0000259" key="12">
    <source>
        <dbReference type="Pfam" id="PF02581"/>
    </source>
</evidence>
<evidence type="ECO:0000256" key="3">
    <source>
        <dbReference type="ARBA" id="ARBA00022723"/>
    </source>
</evidence>
<dbReference type="InterPro" id="IPR034291">
    <property type="entry name" value="TMP_synthase"/>
</dbReference>
<dbReference type="UniPathway" id="UPA00060">
    <property type="reaction ID" value="UER00141"/>
</dbReference>
<keyword evidence="3 9" id="KW-0479">Metal-binding</keyword>
<comment type="similarity">
    <text evidence="9 10">Belongs to the thiamine-phosphate synthase family.</text>
</comment>
<dbReference type="GO" id="GO:0004789">
    <property type="term" value="F:thiamine-phosphate diphosphorylase activity"/>
    <property type="evidence" value="ECO:0007669"/>
    <property type="project" value="UniProtKB-UniRule"/>
</dbReference>
<feature type="binding site" evidence="9">
    <location>
        <position position="139"/>
    </location>
    <ligand>
        <name>4-amino-2-methyl-5-(diphosphooxymethyl)pyrimidine</name>
        <dbReference type="ChEBI" id="CHEBI:57841"/>
    </ligand>
</feature>
<name>A0A564ZGH3_9BACT</name>
<comment type="catalytic activity">
    <reaction evidence="6 9 10">
        <text>4-methyl-5-(2-phosphooxyethyl)-thiazole + 4-amino-2-methyl-5-(diphosphooxymethyl)pyrimidine + H(+) = thiamine phosphate + diphosphate</text>
        <dbReference type="Rhea" id="RHEA:22328"/>
        <dbReference type="ChEBI" id="CHEBI:15378"/>
        <dbReference type="ChEBI" id="CHEBI:33019"/>
        <dbReference type="ChEBI" id="CHEBI:37575"/>
        <dbReference type="ChEBI" id="CHEBI:57841"/>
        <dbReference type="ChEBI" id="CHEBI:58296"/>
        <dbReference type="EC" id="2.5.1.3"/>
    </reaction>
</comment>
<dbReference type="GO" id="GO:0005737">
    <property type="term" value="C:cytoplasm"/>
    <property type="evidence" value="ECO:0007669"/>
    <property type="project" value="TreeGrafter"/>
</dbReference>
<comment type="function">
    <text evidence="9">Condenses 4-methyl-5-(beta-hydroxyethyl)thiazole monophosphate (THZ-P) and 2-methyl-4-amino-5-hydroxymethyl pyrimidine pyrophosphate (HMP-PP) to form thiamine monophosphate (TMP).</text>
</comment>
<evidence type="ECO:0000256" key="5">
    <source>
        <dbReference type="ARBA" id="ARBA00022977"/>
    </source>
</evidence>
<evidence type="ECO:0000256" key="8">
    <source>
        <dbReference type="ARBA" id="ARBA00047883"/>
    </source>
</evidence>
<sequence length="215" mass="22271">MISSNTCRLCVITDPSFARGLSHFEIVARAVAGGASMIQLRDKVAGPRQLLSEARRIAQLCRDRGVCFIVNDRLDLALAADADGVHLGQDDLPPKAARAILSKGKLLGVSTHSVEQALEAAEQGADYLGIGPIFATGTKATGYEPKGCDIIRQLRARIDLPLIAIGGITLSNVGEVIQAGATGAAVISAIVGADDITAATAAFSAAIHQAAQPHR</sequence>
<accession>A0A564ZGH3</accession>
<proteinExistence type="inferred from homology"/>
<dbReference type="PANTHER" id="PTHR20857:SF15">
    <property type="entry name" value="THIAMINE-PHOSPHATE SYNTHASE"/>
    <property type="match status" value="1"/>
</dbReference>
<evidence type="ECO:0000256" key="6">
    <source>
        <dbReference type="ARBA" id="ARBA00047334"/>
    </source>
</evidence>
<feature type="binding site" evidence="9">
    <location>
        <position position="110"/>
    </location>
    <ligand>
        <name>4-amino-2-methyl-5-(diphosphooxymethyl)pyrimidine</name>
        <dbReference type="ChEBI" id="CHEBI:57841"/>
    </ligand>
</feature>
<comment type="catalytic activity">
    <reaction evidence="8 9 10">
        <text>2-[(2R,5Z)-2-carboxy-4-methylthiazol-5(2H)-ylidene]ethyl phosphate + 4-amino-2-methyl-5-(diphosphooxymethyl)pyrimidine + 2 H(+) = thiamine phosphate + CO2 + diphosphate</text>
        <dbReference type="Rhea" id="RHEA:47844"/>
        <dbReference type="ChEBI" id="CHEBI:15378"/>
        <dbReference type="ChEBI" id="CHEBI:16526"/>
        <dbReference type="ChEBI" id="CHEBI:33019"/>
        <dbReference type="ChEBI" id="CHEBI:37575"/>
        <dbReference type="ChEBI" id="CHEBI:57841"/>
        <dbReference type="ChEBI" id="CHEBI:62899"/>
        <dbReference type="EC" id="2.5.1.3"/>
    </reaction>
</comment>
<dbReference type="GO" id="GO:0000287">
    <property type="term" value="F:magnesium ion binding"/>
    <property type="evidence" value="ECO:0007669"/>
    <property type="project" value="UniProtKB-UniRule"/>
</dbReference>
<dbReference type="NCBIfam" id="TIGR00693">
    <property type="entry name" value="thiE"/>
    <property type="match status" value="1"/>
</dbReference>
<evidence type="ECO:0000313" key="13">
    <source>
        <dbReference type="EMBL" id="VUZ84394.1"/>
    </source>
</evidence>
<dbReference type="EC" id="2.5.1.3" evidence="9"/>
<dbReference type="GO" id="GO:0009229">
    <property type="term" value="P:thiamine diphosphate biosynthetic process"/>
    <property type="evidence" value="ECO:0007669"/>
    <property type="project" value="UniProtKB-UniRule"/>
</dbReference>
<dbReference type="HAMAP" id="MF_00097">
    <property type="entry name" value="TMP_synthase"/>
    <property type="match status" value="1"/>
</dbReference>
<evidence type="ECO:0000256" key="9">
    <source>
        <dbReference type="HAMAP-Rule" id="MF_00097"/>
    </source>
</evidence>
<keyword evidence="4 9" id="KW-0460">Magnesium</keyword>
<evidence type="ECO:0000256" key="7">
    <source>
        <dbReference type="ARBA" id="ARBA00047851"/>
    </source>
</evidence>
<feature type="domain" description="Thiamine phosphate synthase/TenI" evidence="12">
    <location>
        <begin position="9"/>
        <end position="190"/>
    </location>
</feature>
<dbReference type="FunFam" id="3.20.20.70:FF:000096">
    <property type="entry name" value="Thiamine-phosphate synthase"/>
    <property type="match status" value="1"/>
</dbReference>
<gene>
    <name evidence="9" type="primary">thiE</name>
    <name evidence="13" type="ORF">MELA_00765</name>
</gene>
<dbReference type="AlphaFoldDB" id="A0A564ZGH3"/>
<dbReference type="CDD" id="cd00564">
    <property type="entry name" value="TMP_TenI"/>
    <property type="match status" value="1"/>
</dbReference>
<dbReference type="GO" id="GO:0009228">
    <property type="term" value="P:thiamine biosynthetic process"/>
    <property type="evidence" value="ECO:0007669"/>
    <property type="project" value="UniProtKB-KW"/>
</dbReference>
<keyword evidence="2 9" id="KW-0808">Transferase</keyword>
<feature type="binding site" evidence="9">
    <location>
        <position position="91"/>
    </location>
    <ligand>
        <name>Mg(2+)</name>
        <dbReference type="ChEBI" id="CHEBI:18420"/>
    </ligand>
</feature>
<organism evidence="13 14">
    <name type="scientific">Candidatus Methylomirabilis lanthanidiphila</name>
    <dbReference type="NCBI Taxonomy" id="2211376"/>
    <lineage>
        <taxon>Bacteria</taxon>
        <taxon>Candidatus Methylomirabilota</taxon>
        <taxon>Candidatus Methylomirabilia</taxon>
        <taxon>Candidatus Methylomirabilales</taxon>
        <taxon>Candidatus Methylomirabilaceae</taxon>
        <taxon>Candidatus Methylomirabilis</taxon>
    </lineage>
</organism>
<comment type="catalytic activity">
    <reaction evidence="7 9 10">
        <text>2-(2-carboxy-4-methylthiazol-5-yl)ethyl phosphate + 4-amino-2-methyl-5-(diphosphooxymethyl)pyrimidine + 2 H(+) = thiamine phosphate + CO2 + diphosphate</text>
        <dbReference type="Rhea" id="RHEA:47848"/>
        <dbReference type="ChEBI" id="CHEBI:15378"/>
        <dbReference type="ChEBI" id="CHEBI:16526"/>
        <dbReference type="ChEBI" id="CHEBI:33019"/>
        <dbReference type="ChEBI" id="CHEBI:37575"/>
        <dbReference type="ChEBI" id="CHEBI:57841"/>
        <dbReference type="ChEBI" id="CHEBI:62890"/>
        <dbReference type="EC" id="2.5.1.3"/>
    </reaction>
</comment>
<feature type="binding site" evidence="9">
    <location>
        <begin position="187"/>
        <end position="188"/>
    </location>
    <ligand>
        <name>2-[(2R,5Z)-2-carboxy-4-methylthiazol-5(2H)-ylidene]ethyl phosphate</name>
        <dbReference type="ChEBI" id="CHEBI:62899"/>
    </ligand>
</feature>
<dbReference type="InterPro" id="IPR022998">
    <property type="entry name" value="ThiamineP_synth_TenI"/>
</dbReference>
<evidence type="ECO:0000256" key="2">
    <source>
        <dbReference type="ARBA" id="ARBA00022679"/>
    </source>
</evidence>
<protein>
    <recommendedName>
        <fullName evidence="9">Thiamine-phosphate synthase</fullName>
        <shortName evidence="9">TP synthase</shortName>
        <shortName evidence="9">TPS</shortName>
        <ecNumber evidence="9">2.5.1.3</ecNumber>
    </recommendedName>
    <alternativeName>
        <fullName evidence="9">Thiamine-phosphate pyrophosphorylase</fullName>
        <shortName evidence="9">TMP pyrophosphorylase</shortName>
        <shortName evidence="9">TMP-PPase</shortName>
    </alternativeName>
</protein>